<evidence type="ECO:0000313" key="1">
    <source>
        <dbReference type="EMBL" id="PWN34021.1"/>
    </source>
</evidence>
<dbReference type="EMBL" id="KZ819604">
    <property type="protein sequence ID" value="PWN34021.1"/>
    <property type="molecule type" value="Genomic_DNA"/>
</dbReference>
<dbReference type="Proteomes" id="UP000245771">
    <property type="component" value="Unassembled WGS sequence"/>
</dbReference>
<sequence length="451" mass="52686">MILHAFTGEDKADNCVIERIEEIFTFNTNNFDAEEELFVPLLLSIVSDGYVKKVLDVIKSLHVEKLWILIGKKALCKSNHKKYNVTLERIRKVVEQVRETIIQCYSLTNLRIVCTIDVAMTNYKSDNCTQWPLYQCKLDEFTLHGIKFDTFFPEEVLSSILSKAGKIELWYDKKDDRVREEKAWQILTMARKTLVHGSIQCQVDLPFEGADSYPYKTKPCKNIHFPKLYELTLDIYDEDTEWETINEKPSKEVSISTRTCGEWRYSLDLPKIDHVGIFNSTPAYVLESLSDNHIKSLHLDVFTAESLRYLEATKLNFKLNRLVLGFAPAKTYFYKFPAKDATNKYASRFLKAAIISLSHVWLRTLDIYGLANDKGNDLVKLMAIREAYPMSTHIRFFHFIYCHKIAPHNFRWIKEHLEHYYCLGGNKDDSQLQSFMYDVTGRFICENYETL</sequence>
<keyword evidence="2" id="KW-1185">Reference proteome</keyword>
<organism evidence="1 2">
    <name type="scientific">Meira miltonrushii</name>
    <dbReference type="NCBI Taxonomy" id="1280837"/>
    <lineage>
        <taxon>Eukaryota</taxon>
        <taxon>Fungi</taxon>
        <taxon>Dikarya</taxon>
        <taxon>Basidiomycota</taxon>
        <taxon>Ustilaginomycotina</taxon>
        <taxon>Exobasidiomycetes</taxon>
        <taxon>Exobasidiales</taxon>
        <taxon>Brachybasidiaceae</taxon>
        <taxon>Meira</taxon>
    </lineage>
</organism>
<dbReference type="RefSeq" id="XP_025354323.1">
    <property type="nucleotide sequence ID" value="XM_025501456.1"/>
</dbReference>
<dbReference type="InParanoid" id="A0A316VDF7"/>
<name>A0A316VDF7_9BASI</name>
<reference evidence="1 2" key="1">
    <citation type="journal article" date="2018" name="Mol. Biol. Evol.">
        <title>Broad Genomic Sampling Reveals a Smut Pathogenic Ancestry of the Fungal Clade Ustilaginomycotina.</title>
        <authorList>
            <person name="Kijpornyongpan T."/>
            <person name="Mondo S.J."/>
            <person name="Barry K."/>
            <person name="Sandor L."/>
            <person name="Lee J."/>
            <person name="Lipzen A."/>
            <person name="Pangilinan J."/>
            <person name="LaButti K."/>
            <person name="Hainaut M."/>
            <person name="Henrissat B."/>
            <person name="Grigoriev I.V."/>
            <person name="Spatafora J.W."/>
            <person name="Aime M.C."/>
        </authorList>
    </citation>
    <scope>NUCLEOTIDE SEQUENCE [LARGE SCALE GENOMIC DNA]</scope>
    <source>
        <strain evidence="1 2">MCA 3882</strain>
    </source>
</reference>
<accession>A0A316VDF7</accession>
<evidence type="ECO:0000313" key="2">
    <source>
        <dbReference type="Proteomes" id="UP000245771"/>
    </source>
</evidence>
<gene>
    <name evidence="1" type="ORF">FA14DRAFT_185457</name>
</gene>
<proteinExistence type="predicted"/>
<evidence type="ECO:0008006" key="3">
    <source>
        <dbReference type="Google" id="ProtNLM"/>
    </source>
</evidence>
<dbReference type="GeneID" id="37023237"/>
<protein>
    <recommendedName>
        <fullName evidence="3">F-box domain-containing protein</fullName>
    </recommendedName>
</protein>
<dbReference type="AlphaFoldDB" id="A0A316VDF7"/>